<dbReference type="GO" id="GO:0017056">
    <property type="term" value="F:structural constituent of nuclear pore"/>
    <property type="evidence" value="ECO:0007669"/>
    <property type="project" value="InterPro"/>
</dbReference>
<evidence type="ECO:0000256" key="6">
    <source>
        <dbReference type="ARBA" id="ARBA00022816"/>
    </source>
</evidence>
<evidence type="ECO:0000256" key="11">
    <source>
        <dbReference type="ARBA" id="ARBA00068864"/>
    </source>
</evidence>
<feature type="region of interest" description="Disordered" evidence="15">
    <location>
        <begin position="518"/>
        <end position="556"/>
    </location>
</feature>
<evidence type="ECO:0000259" key="16">
    <source>
        <dbReference type="Pfam" id="PF05064"/>
    </source>
</evidence>
<dbReference type="GO" id="GO:0006405">
    <property type="term" value="P:RNA export from nucleus"/>
    <property type="evidence" value="ECO:0007669"/>
    <property type="project" value="TreeGrafter"/>
</dbReference>
<feature type="compositionally biased region" description="Gly residues" evidence="15">
    <location>
        <begin position="525"/>
        <end position="548"/>
    </location>
</feature>
<feature type="compositionally biased region" description="Low complexity" evidence="15">
    <location>
        <begin position="169"/>
        <end position="180"/>
    </location>
</feature>
<proteinExistence type="inferred from homology"/>
<feature type="compositionally biased region" description="Gly residues" evidence="15">
    <location>
        <begin position="17"/>
        <end position="29"/>
    </location>
</feature>
<dbReference type="FunFam" id="1.20.5.170:FF:000040">
    <property type="entry name" value="Nuclear pore glycoprotein p62"/>
    <property type="match status" value="1"/>
</dbReference>
<accession>A0AA38Q692</accession>
<keyword evidence="5" id="KW-0813">Transport</keyword>
<reference evidence="17" key="1">
    <citation type="submission" date="2022-08" db="EMBL/GenBank/DDBJ databases">
        <authorList>
            <consortium name="DOE Joint Genome Institute"/>
            <person name="Min B."/>
            <person name="Riley R."/>
            <person name="Sierra-Patev S."/>
            <person name="Naranjo-Ortiz M."/>
            <person name="Looney B."/>
            <person name="Konkel Z."/>
            <person name="Slot J.C."/>
            <person name="Sakamoto Y."/>
            <person name="Steenwyk J.L."/>
            <person name="Rokas A."/>
            <person name="Carro J."/>
            <person name="Camarero S."/>
            <person name="Ferreira P."/>
            <person name="Molpeceres G."/>
            <person name="Ruiz-Duenas F.J."/>
            <person name="Serrano A."/>
            <person name="Henrissat B."/>
            <person name="Drula E."/>
            <person name="Hughes K.W."/>
            <person name="Mata J.L."/>
            <person name="Ishikawa N.K."/>
            <person name="Vargas-Isla R."/>
            <person name="Ushijima S."/>
            <person name="Smith C.A."/>
            <person name="Ahrendt S."/>
            <person name="Andreopoulos W."/>
            <person name="He G."/>
            <person name="Labutti K."/>
            <person name="Lipzen A."/>
            <person name="Ng V."/>
            <person name="Sandor L."/>
            <person name="Barry K."/>
            <person name="Martinez A.T."/>
            <person name="Xiao Y."/>
            <person name="Gibbons J.G."/>
            <person name="Terashima K."/>
            <person name="Hibbett D.S."/>
            <person name="Grigoriev I.V."/>
        </authorList>
    </citation>
    <scope>NUCLEOTIDE SEQUENCE</scope>
    <source>
        <strain evidence="17">TFB7829</strain>
    </source>
</reference>
<feature type="coiled-coil region" evidence="14">
    <location>
        <begin position="373"/>
        <end position="410"/>
    </location>
</feature>
<keyword evidence="8" id="KW-0811">Translocation</keyword>
<organism evidence="17 18">
    <name type="scientific">Lentinula detonsa</name>
    <dbReference type="NCBI Taxonomy" id="2804962"/>
    <lineage>
        <taxon>Eukaryota</taxon>
        <taxon>Fungi</taxon>
        <taxon>Dikarya</taxon>
        <taxon>Basidiomycota</taxon>
        <taxon>Agaricomycotina</taxon>
        <taxon>Agaricomycetes</taxon>
        <taxon>Agaricomycetidae</taxon>
        <taxon>Agaricales</taxon>
        <taxon>Marasmiineae</taxon>
        <taxon>Omphalotaceae</taxon>
        <taxon>Lentinula</taxon>
    </lineage>
</organism>
<evidence type="ECO:0000313" key="17">
    <source>
        <dbReference type="EMBL" id="KAJ3988161.1"/>
    </source>
</evidence>
<evidence type="ECO:0000256" key="5">
    <source>
        <dbReference type="ARBA" id="ARBA00022448"/>
    </source>
</evidence>
<dbReference type="Gene3D" id="1.20.5.170">
    <property type="match status" value="1"/>
</dbReference>
<sequence>MSFFANKTGSSGQTTGTAGGGLFGGGGPAGTPSMFGNIANQPTGSIFGGGSSTSNTGSGPSLFGGGSASGTSAPTPSLFGGGSNTNTANNTSAANVATNTTPSTNPLFGGSVFSLPKPTDQTNAAKPATSSFFSNQTPNTNNPSATTSTPALNTGLFGSTTPKTSEKNAPTTSTIAAPSTGILGGGFFNKPATTTSSTQIPGAPSTSSSSSPFSLGGNTIGSGSTPAAPAIGTGLFGAKPADNVGRKDQAPAAAPGLVTGSLFGAPKPEEKKDGTAAAAAPSVGLNFGLSKPGDKPAGGLLGTFTATTSTAPPVAVQPPSMLRGKTIEEIVNKWSNELETHVKEFNKYAAEVSVWDRALIENSNSLAAIYSHVLAAEREQAEVDQSLDHIEQQQKDLAATLDTYEKVTEEIFGGQGGSLRALDTGPADTERDKNYMLAADLQTHLDDLSGSLTQMIEAVNGLNMPSGSSNSGDPSASGNERSQEDPMGQISQILSSHLDSLQWIDAAAREIEGKITEVERRVGESGHGSGYGVGSGGGSGGSGIGGLGARSRSFRA</sequence>
<protein>
    <recommendedName>
        <fullName evidence="11">Nucleoporin NSP1</fullName>
    </recommendedName>
    <alternativeName>
        <fullName evidence="12">Nuclear pore protein NSP1</fullName>
    </alternativeName>
    <alternativeName>
        <fullName evidence="13">Nucleoskeletal-like protein</fullName>
    </alternativeName>
</protein>
<dbReference type="PANTHER" id="PTHR12084:SF0">
    <property type="entry name" value="NUCLEAR PORE GLYCOPROTEIN P62"/>
    <property type="match status" value="1"/>
</dbReference>
<evidence type="ECO:0000256" key="15">
    <source>
        <dbReference type="SAM" id="MobiDB-lite"/>
    </source>
</evidence>
<feature type="compositionally biased region" description="Low complexity" evidence="15">
    <location>
        <begin position="129"/>
        <end position="151"/>
    </location>
</feature>
<comment type="similarity">
    <text evidence="4">Belongs to the nucleoporin NSP1/NUP62 family.</text>
</comment>
<feature type="domain" description="Nucleoporin NSP1-like C-terminal" evidence="16">
    <location>
        <begin position="312"/>
        <end position="414"/>
    </location>
</feature>
<dbReference type="Pfam" id="PF05064">
    <property type="entry name" value="Nsp1_C"/>
    <property type="match status" value="1"/>
</dbReference>
<evidence type="ECO:0000256" key="12">
    <source>
        <dbReference type="ARBA" id="ARBA00078941"/>
    </source>
</evidence>
<feature type="compositionally biased region" description="Low complexity" evidence="15">
    <location>
        <begin position="204"/>
        <end position="214"/>
    </location>
</feature>
<gene>
    <name evidence="17" type="ORF">F5890DRAFT_1493742</name>
</gene>
<dbReference type="GO" id="GO:0005543">
    <property type="term" value="F:phospholipid binding"/>
    <property type="evidence" value="ECO:0007669"/>
    <property type="project" value="TreeGrafter"/>
</dbReference>
<dbReference type="GO" id="GO:0006606">
    <property type="term" value="P:protein import into nucleus"/>
    <property type="evidence" value="ECO:0007669"/>
    <property type="project" value="TreeGrafter"/>
</dbReference>
<evidence type="ECO:0000256" key="2">
    <source>
        <dbReference type="ARBA" id="ARBA00004567"/>
    </source>
</evidence>
<feature type="compositionally biased region" description="Low complexity" evidence="15">
    <location>
        <begin position="465"/>
        <end position="479"/>
    </location>
</feature>
<feature type="compositionally biased region" description="Low complexity" evidence="15">
    <location>
        <begin position="84"/>
        <end position="105"/>
    </location>
</feature>
<keyword evidence="7" id="KW-0653">Protein transport</keyword>
<comment type="caution">
    <text evidence="17">The sequence shown here is derived from an EMBL/GenBank/DDBJ whole genome shotgun (WGS) entry which is preliminary data.</text>
</comment>
<dbReference type="PANTHER" id="PTHR12084">
    <property type="entry name" value="NUCLEAR PORE GLYCOPROTEIN P62-RELATED"/>
    <property type="match status" value="1"/>
</dbReference>
<evidence type="ECO:0000256" key="14">
    <source>
        <dbReference type="SAM" id="Coils"/>
    </source>
</evidence>
<dbReference type="InterPro" id="IPR007758">
    <property type="entry name" value="Nucleoporin_NSP1_C"/>
</dbReference>
<evidence type="ECO:0000256" key="10">
    <source>
        <dbReference type="ARBA" id="ARBA00023242"/>
    </source>
</evidence>
<dbReference type="Proteomes" id="UP001163850">
    <property type="component" value="Unassembled WGS sequence"/>
</dbReference>
<feature type="region of interest" description="Disordered" evidence="15">
    <location>
        <begin position="1"/>
        <end position="226"/>
    </location>
</feature>
<dbReference type="GO" id="GO:0031965">
    <property type="term" value="C:nuclear membrane"/>
    <property type="evidence" value="ECO:0007669"/>
    <property type="project" value="UniProtKB-SubCell"/>
</dbReference>
<keyword evidence="10" id="KW-0539">Nucleus</keyword>
<keyword evidence="14" id="KW-0175">Coiled coil</keyword>
<dbReference type="EMBL" id="MU801913">
    <property type="protein sequence ID" value="KAJ3988161.1"/>
    <property type="molecule type" value="Genomic_DNA"/>
</dbReference>
<evidence type="ECO:0000256" key="1">
    <source>
        <dbReference type="ARBA" id="ARBA00004335"/>
    </source>
</evidence>
<evidence type="ECO:0000256" key="13">
    <source>
        <dbReference type="ARBA" id="ARBA00081079"/>
    </source>
</evidence>
<name>A0AA38Q692_9AGAR</name>
<dbReference type="InterPro" id="IPR026010">
    <property type="entry name" value="NSP1/NUP62"/>
</dbReference>
<dbReference type="AlphaFoldDB" id="A0AA38Q692"/>
<evidence type="ECO:0000256" key="9">
    <source>
        <dbReference type="ARBA" id="ARBA00023132"/>
    </source>
</evidence>
<keyword evidence="6" id="KW-0509">mRNA transport</keyword>
<evidence type="ECO:0000256" key="8">
    <source>
        <dbReference type="ARBA" id="ARBA00023010"/>
    </source>
</evidence>
<dbReference type="GO" id="GO:0051028">
    <property type="term" value="P:mRNA transport"/>
    <property type="evidence" value="ECO:0007669"/>
    <property type="project" value="UniProtKB-KW"/>
</dbReference>
<feature type="compositionally biased region" description="Polar residues" evidence="15">
    <location>
        <begin position="191"/>
        <end position="200"/>
    </location>
</feature>
<keyword evidence="9" id="KW-0906">Nuclear pore complex</keyword>
<dbReference type="GO" id="GO:0044613">
    <property type="term" value="C:nuclear pore central transport channel"/>
    <property type="evidence" value="ECO:0007669"/>
    <property type="project" value="TreeGrafter"/>
</dbReference>
<evidence type="ECO:0000256" key="4">
    <source>
        <dbReference type="ARBA" id="ARBA00005911"/>
    </source>
</evidence>
<comment type="subcellular location">
    <subcellularLocation>
        <location evidence="1">Nucleus membrane</location>
        <topology evidence="1">Peripheral membrane protein</topology>
        <orientation evidence="1">Cytoplasmic side</orientation>
    </subcellularLocation>
    <subcellularLocation>
        <location evidence="3">Nucleus membrane</location>
        <topology evidence="3">Peripheral membrane protein</topology>
        <orientation evidence="3">Nucleoplasmic side</orientation>
    </subcellularLocation>
    <subcellularLocation>
        <location evidence="2">Nucleus</location>
        <location evidence="2">Nuclear pore complex</location>
    </subcellularLocation>
</comment>
<feature type="compositionally biased region" description="Low complexity" evidence="15">
    <location>
        <begin position="52"/>
        <end position="61"/>
    </location>
</feature>
<evidence type="ECO:0000256" key="3">
    <source>
        <dbReference type="ARBA" id="ARBA00004620"/>
    </source>
</evidence>
<feature type="region of interest" description="Disordered" evidence="15">
    <location>
        <begin position="461"/>
        <end position="485"/>
    </location>
</feature>
<evidence type="ECO:0000313" key="18">
    <source>
        <dbReference type="Proteomes" id="UP001163850"/>
    </source>
</evidence>
<evidence type="ECO:0000256" key="7">
    <source>
        <dbReference type="ARBA" id="ARBA00022927"/>
    </source>
</evidence>